<sequence length="434" mass="44842">MSTGMASQLQPSSNTNQGQRMNCPLYGCQRIYADGDSLGRHIQDHQKHMPTQSLPGKGFLCSSIGCNGSFPSMQQLMEHMRQHHKPNTYFLCESCRSRLRSYRALLKHLHTCAKVAKSKAKAGQVAEFKPDPDGTVPMATEPSGTDQGPPQEPMESDSSHPAGGSSGFDLASHPAGGSSGFDLASHPAGGSSGFDLATHPAGGSSGFDLATHPAGGSSGFDLASHPAGGSSGFDLASHPAGGSSGFDLASHPAGGSSGFDLASTTTQFQPQPSGDASLLALDPSSSTFHPGASVAQPSGPSDQLQVSDGPYGSFSQYLQSPLEVSAPELQQTHHHLLQPSPMEHPHPRAPRPGLAATSSPLPQTGTPARSNARWRKNQDSAGPLNARWNSPPASYWLSTGRAQVSPSTVAFCGSTPGGATAVSSVATPPPTGRR</sequence>
<feature type="region of interest" description="Disordered" evidence="2">
    <location>
        <begin position="414"/>
        <end position="434"/>
    </location>
</feature>
<dbReference type="PROSITE" id="PS50157">
    <property type="entry name" value="ZINC_FINGER_C2H2_2"/>
    <property type="match status" value="1"/>
</dbReference>
<reference evidence="4" key="2">
    <citation type="submission" date="2020-02" db="EMBL/GenBank/DDBJ databases">
        <title>Esox lucius (northern pike) genome, fEsoLuc1, primary haplotype.</title>
        <authorList>
            <person name="Myers G."/>
            <person name="Karagic N."/>
            <person name="Meyer A."/>
            <person name="Pippel M."/>
            <person name="Reichard M."/>
            <person name="Winkler S."/>
            <person name="Tracey A."/>
            <person name="Sims Y."/>
            <person name="Howe K."/>
            <person name="Rhie A."/>
            <person name="Formenti G."/>
            <person name="Durbin R."/>
            <person name="Fedrigo O."/>
            <person name="Jarvis E.D."/>
        </authorList>
    </citation>
    <scope>NUCLEOTIDE SEQUENCE [LARGE SCALE GENOMIC DNA]</scope>
</reference>
<evidence type="ECO:0000313" key="4">
    <source>
        <dbReference type="Ensembl" id="ENSELUP00000069174.1"/>
    </source>
</evidence>
<dbReference type="SMART" id="SM00355">
    <property type="entry name" value="ZnF_C2H2"/>
    <property type="match status" value="2"/>
</dbReference>
<gene>
    <name evidence="4" type="primary">ZNF414</name>
</gene>
<dbReference type="Proteomes" id="UP000265140">
    <property type="component" value="Chromosome 3"/>
</dbReference>
<evidence type="ECO:0000256" key="2">
    <source>
        <dbReference type="SAM" id="MobiDB-lite"/>
    </source>
</evidence>
<reference evidence="4" key="3">
    <citation type="submission" date="2025-08" db="UniProtKB">
        <authorList>
            <consortium name="Ensembl"/>
        </authorList>
    </citation>
    <scope>IDENTIFICATION</scope>
</reference>
<dbReference type="PROSITE" id="PS00028">
    <property type="entry name" value="ZINC_FINGER_C2H2_1"/>
    <property type="match status" value="2"/>
</dbReference>
<evidence type="ECO:0000259" key="3">
    <source>
        <dbReference type="PROSITE" id="PS50157"/>
    </source>
</evidence>
<protein>
    <recommendedName>
        <fullName evidence="3">C2H2-type domain-containing protein</fullName>
    </recommendedName>
</protein>
<feature type="compositionally biased region" description="Polar residues" evidence="2">
    <location>
        <begin position="262"/>
        <end position="272"/>
    </location>
</feature>
<keyword evidence="1" id="KW-0863">Zinc-finger</keyword>
<dbReference type="PANTHER" id="PTHR21695">
    <property type="entry name" value="ZINC FINGER PROTEIN 414"/>
    <property type="match status" value="1"/>
</dbReference>
<feature type="compositionally biased region" description="Polar residues" evidence="2">
    <location>
        <begin position="295"/>
        <end position="306"/>
    </location>
</feature>
<dbReference type="InterPro" id="IPR039882">
    <property type="entry name" value="ZN414"/>
</dbReference>
<dbReference type="Bgee" id="ENSELUG00000032352">
    <property type="expression patterns" value="Expressed in testis and 14 other cell types or tissues"/>
</dbReference>
<dbReference type="GeneTree" id="ENSGT00390000006876"/>
<accession>A0A6Q2YT14</accession>
<dbReference type="Gene3D" id="3.30.160.60">
    <property type="entry name" value="Classic Zinc Finger"/>
    <property type="match status" value="1"/>
</dbReference>
<feature type="region of interest" description="Disordered" evidence="2">
    <location>
        <begin position="257"/>
        <end position="316"/>
    </location>
</feature>
<proteinExistence type="predicted"/>
<reference evidence="4" key="4">
    <citation type="submission" date="2025-09" db="UniProtKB">
        <authorList>
            <consortium name="Ensembl"/>
        </authorList>
    </citation>
    <scope>IDENTIFICATION</scope>
</reference>
<organism evidence="4 5">
    <name type="scientific">Esox lucius</name>
    <name type="common">Northern pike</name>
    <dbReference type="NCBI Taxonomy" id="8010"/>
    <lineage>
        <taxon>Eukaryota</taxon>
        <taxon>Metazoa</taxon>
        <taxon>Chordata</taxon>
        <taxon>Craniata</taxon>
        <taxon>Vertebrata</taxon>
        <taxon>Euteleostomi</taxon>
        <taxon>Actinopterygii</taxon>
        <taxon>Neopterygii</taxon>
        <taxon>Teleostei</taxon>
        <taxon>Protacanthopterygii</taxon>
        <taxon>Esociformes</taxon>
        <taxon>Esocidae</taxon>
        <taxon>Esox</taxon>
    </lineage>
</organism>
<dbReference type="GO" id="GO:0008270">
    <property type="term" value="F:zinc ion binding"/>
    <property type="evidence" value="ECO:0007669"/>
    <property type="project" value="UniProtKB-KW"/>
</dbReference>
<feature type="domain" description="C2H2-type" evidence="3">
    <location>
        <begin position="59"/>
        <end position="88"/>
    </location>
</feature>
<dbReference type="Pfam" id="PF15909">
    <property type="entry name" value="zf-C2H2_8"/>
    <property type="match status" value="1"/>
</dbReference>
<feature type="region of interest" description="Disordered" evidence="2">
    <location>
        <begin position="120"/>
        <end position="186"/>
    </location>
</feature>
<reference evidence="5" key="1">
    <citation type="journal article" date="2014" name="PLoS ONE">
        <title>The genome and linkage map of the northern pike (Esox lucius): conserved synteny revealed between the salmonid sister group and the Neoteleostei.</title>
        <authorList>
            <person name="Rondeau E.B."/>
            <person name="Minkley D.R."/>
            <person name="Leong J.S."/>
            <person name="Messmer A.M."/>
            <person name="Jantzen J.R."/>
            <person name="von Schalburg K.R."/>
            <person name="Lemon C."/>
            <person name="Bird N.H."/>
            <person name="Koop B.F."/>
        </authorList>
    </citation>
    <scope>NUCLEOTIDE SEQUENCE</scope>
</reference>
<dbReference type="AlphaFoldDB" id="A0A6Q2YT14"/>
<dbReference type="InterPro" id="IPR031799">
    <property type="entry name" value="Znf-C2H2_ribbon"/>
</dbReference>
<feature type="region of interest" description="Disordered" evidence="2">
    <location>
        <begin position="338"/>
        <end position="392"/>
    </location>
</feature>
<dbReference type="InterPro" id="IPR013087">
    <property type="entry name" value="Znf_C2H2_type"/>
</dbReference>
<feature type="compositionally biased region" description="Polar residues" evidence="2">
    <location>
        <begin position="356"/>
        <end position="369"/>
    </location>
</feature>
<keyword evidence="5" id="KW-1185">Reference proteome</keyword>
<feature type="compositionally biased region" description="Low complexity" evidence="2">
    <location>
        <begin position="273"/>
        <end position="286"/>
    </location>
</feature>
<dbReference type="Ensembl" id="ENSELUT00000074602.2">
    <property type="protein sequence ID" value="ENSELUP00000069174.1"/>
    <property type="gene ID" value="ENSELUG00000032352.2"/>
</dbReference>
<keyword evidence="1" id="KW-0479">Metal-binding</keyword>
<keyword evidence="1" id="KW-0862">Zinc</keyword>
<dbReference type="PANTHER" id="PTHR21695:SF0">
    <property type="entry name" value="ZINC FINGER PROTEIN 414"/>
    <property type="match status" value="1"/>
</dbReference>
<name>A0A6Q2YT14_ESOLU</name>
<evidence type="ECO:0000256" key="1">
    <source>
        <dbReference type="PROSITE-ProRule" id="PRU00042"/>
    </source>
</evidence>
<evidence type="ECO:0000313" key="5">
    <source>
        <dbReference type="Proteomes" id="UP000265140"/>
    </source>
</evidence>